<evidence type="ECO:0000313" key="1">
    <source>
        <dbReference type="EMBL" id="CCA82029.1"/>
    </source>
</evidence>
<dbReference type="EMBL" id="FR854074">
    <property type="protein sequence ID" value="CCA82029.1"/>
    <property type="molecule type" value="Genomic_DNA"/>
</dbReference>
<proteinExistence type="predicted"/>
<accession>G2ZSL6</accession>
<protein>
    <submittedName>
        <fullName evidence="1">Uncharacterized protein</fullName>
    </submittedName>
</protein>
<dbReference type="AlphaFoldDB" id="G2ZSL6"/>
<organism evidence="1">
    <name type="scientific">blood disease bacterium R229</name>
    <dbReference type="NCBI Taxonomy" id="741978"/>
    <lineage>
        <taxon>Bacteria</taxon>
        <taxon>Pseudomonadati</taxon>
        <taxon>Pseudomonadota</taxon>
        <taxon>Betaproteobacteria</taxon>
        <taxon>Burkholderiales</taxon>
        <taxon>Burkholderiaceae</taxon>
        <taxon>Ralstonia</taxon>
        <taxon>Ralstonia solanacearum species complex</taxon>
    </lineage>
</organism>
<gene>
    <name evidence="1" type="ORF">BDB_180069</name>
</gene>
<reference evidence="1" key="2">
    <citation type="submission" date="2011-04" db="EMBL/GenBank/DDBJ databases">
        <authorList>
            <person name="Genoscope - CEA"/>
        </authorList>
    </citation>
    <scope>NUCLEOTIDE SEQUENCE</scope>
    <source>
        <strain evidence="1">R229</strain>
    </source>
</reference>
<reference evidence="1" key="1">
    <citation type="journal article" date="2011" name="PLoS ONE">
        <title>Ralstonia syzygii, the Blood Disease Bacterium and some Asian R. solanacearum strains form a single genomic species despite divergent lifestyles.</title>
        <authorList>
            <person name="Remenant B."/>
            <person name="de Cambiaire J.C."/>
            <person name="Cellier G."/>
            <person name="Jacobs J.M."/>
            <person name="Mangenot S."/>
            <person name="Barbe V."/>
            <person name="Lajus A."/>
            <person name="Vallenet D."/>
            <person name="Medigue C."/>
            <person name="Fegan M."/>
            <person name="Allen C."/>
            <person name="Prior P."/>
        </authorList>
    </citation>
    <scope>NUCLEOTIDE SEQUENCE</scope>
    <source>
        <strain evidence="1">R229</strain>
    </source>
</reference>
<name>G2ZSL6_9RALS</name>
<sequence>MRFPATTIQIARSGQTSQALGNRLAATPAFDGPIAIVSIMRLSESCPYERLADVGIGQGDAMCTRVQEITFSESHQKSVSHWILDFGSVPNYRRRFLNSLYRSFAVIEHGK</sequence>